<proteinExistence type="predicted"/>
<evidence type="ECO:0000313" key="2">
    <source>
        <dbReference type="EnsemblProtists" id="HpaP801254"/>
    </source>
</evidence>
<evidence type="ECO:0000256" key="1">
    <source>
        <dbReference type="SAM" id="SignalP"/>
    </source>
</evidence>
<dbReference type="EMBL" id="JH598325">
    <property type="status" value="NOT_ANNOTATED_CDS"/>
    <property type="molecule type" value="Genomic_DNA"/>
</dbReference>
<dbReference type="Proteomes" id="UP000011713">
    <property type="component" value="Unassembled WGS sequence"/>
</dbReference>
<evidence type="ECO:0000313" key="3">
    <source>
        <dbReference type="Proteomes" id="UP000011713"/>
    </source>
</evidence>
<name>M4B4Q4_HYAAE</name>
<protein>
    <recommendedName>
        <fullName evidence="4">RxLR effector candidate protein</fullName>
    </recommendedName>
</protein>
<reference evidence="3" key="1">
    <citation type="journal article" date="2010" name="Science">
        <title>Signatures of adaptation to obligate biotrophy in the Hyaloperonospora arabidopsidis genome.</title>
        <authorList>
            <person name="Baxter L."/>
            <person name="Tripathy S."/>
            <person name="Ishaque N."/>
            <person name="Boot N."/>
            <person name="Cabral A."/>
            <person name="Kemen E."/>
            <person name="Thines M."/>
            <person name="Ah-Fong A."/>
            <person name="Anderson R."/>
            <person name="Badejoko W."/>
            <person name="Bittner-Eddy P."/>
            <person name="Boore J.L."/>
            <person name="Chibucos M.C."/>
            <person name="Coates M."/>
            <person name="Dehal P."/>
            <person name="Delehaunty K."/>
            <person name="Dong S."/>
            <person name="Downton P."/>
            <person name="Dumas B."/>
            <person name="Fabro G."/>
            <person name="Fronick C."/>
            <person name="Fuerstenberg S.I."/>
            <person name="Fulton L."/>
            <person name="Gaulin E."/>
            <person name="Govers F."/>
            <person name="Hughes L."/>
            <person name="Humphray S."/>
            <person name="Jiang R.H."/>
            <person name="Judelson H."/>
            <person name="Kamoun S."/>
            <person name="Kyung K."/>
            <person name="Meijer H."/>
            <person name="Minx P."/>
            <person name="Morris P."/>
            <person name="Nelson J."/>
            <person name="Phuntumart V."/>
            <person name="Qutob D."/>
            <person name="Rehmany A."/>
            <person name="Rougon-Cardoso A."/>
            <person name="Ryden P."/>
            <person name="Torto-Alalibo T."/>
            <person name="Studholme D."/>
            <person name="Wang Y."/>
            <person name="Win J."/>
            <person name="Wood J."/>
            <person name="Clifton S.W."/>
            <person name="Rogers J."/>
            <person name="Van den Ackerveken G."/>
            <person name="Jones J.D."/>
            <person name="McDowell J.M."/>
            <person name="Beynon J."/>
            <person name="Tyler B.M."/>
        </authorList>
    </citation>
    <scope>NUCLEOTIDE SEQUENCE [LARGE SCALE GENOMIC DNA]</scope>
    <source>
        <strain evidence="3">Emoy2</strain>
    </source>
</reference>
<dbReference type="InParanoid" id="M4B4Q4"/>
<reference evidence="2" key="2">
    <citation type="submission" date="2015-06" db="UniProtKB">
        <authorList>
            <consortium name="EnsemblProtists"/>
        </authorList>
    </citation>
    <scope>IDENTIFICATION</scope>
    <source>
        <strain evidence="2">Emoy2</strain>
    </source>
</reference>
<dbReference type="VEuPathDB" id="FungiDB:HpaG801254"/>
<feature type="chain" id="PRO_5004048607" description="RxLR effector candidate protein" evidence="1">
    <location>
        <begin position="18"/>
        <end position="53"/>
    </location>
</feature>
<keyword evidence="3" id="KW-1185">Reference proteome</keyword>
<keyword evidence="1" id="KW-0732">Signal</keyword>
<dbReference type="AlphaFoldDB" id="M4B4Q4"/>
<feature type="signal peptide" evidence="1">
    <location>
        <begin position="1"/>
        <end position="17"/>
    </location>
</feature>
<dbReference type="HOGENOM" id="CLU_3072798_0_0_1"/>
<evidence type="ECO:0008006" key="4">
    <source>
        <dbReference type="Google" id="ProtNLM"/>
    </source>
</evidence>
<organism evidence="2 3">
    <name type="scientific">Hyaloperonospora arabidopsidis (strain Emoy2)</name>
    <name type="common">Downy mildew agent</name>
    <name type="synonym">Peronospora arabidopsidis</name>
    <dbReference type="NCBI Taxonomy" id="559515"/>
    <lineage>
        <taxon>Eukaryota</taxon>
        <taxon>Sar</taxon>
        <taxon>Stramenopiles</taxon>
        <taxon>Oomycota</taxon>
        <taxon>Peronosporomycetes</taxon>
        <taxon>Peronosporales</taxon>
        <taxon>Peronosporaceae</taxon>
        <taxon>Hyaloperonospora</taxon>
    </lineage>
</organism>
<dbReference type="EnsemblProtists" id="HpaT801254">
    <property type="protein sequence ID" value="HpaP801254"/>
    <property type="gene ID" value="HpaG801254"/>
</dbReference>
<sequence length="53" mass="5872">MSLLLALLLVFMTIKNPFYLFDSYLSIRKGFTSADGDISVLLEGLVSAVHGFF</sequence>
<accession>M4B4Q4</accession>